<dbReference type="GO" id="GO:0004519">
    <property type="term" value="F:endonuclease activity"/>
    <property type="evidence" value="ECO:0007669"/>
    <property type="project" value="UniProtKB-KW"/>
</dbReference>
<dbReference type="SUPFAM" id="SSF52980">
    <property type="entry name" value="Restriction endonuclease-like"/>
    <property type="match status" value="1"/>
</dbReference>
<dbReference type="EMBL" id="JAHHHD010000039">
    <property type="protein sequence ID" value="MBW4661535.1"/>
    <property type="molecule type" value="Genomic_DNA"/>
</dbReference>
<dbReference type="InterPro" id="IPR012296">
    <property type="entry name" value="Nuclease_put_TT1808"/>
</dbReference>
<dbReference type="PANTHER" id="PTHR35400:SF1">
    <property type="entry name" value="SLR1083 PROTEIN"/>
    <property type="match status" value="1"/>
</dbReference>
<evidence type="ECO:0000313" key="2">
    <source>
        <dbReference type="EMBL" id="MBW4661535.1"/>
    </source>
</evidence>
<dbReference type="PANTHER" id="PTHR35400">
    <property type="entry name" value="SLR1083 PROTEIN"/>
    <property type="match status" value="1"/>
</dbReference>
<evidence type="ECO:0000313" key="3">
    <source>
        <dbReference type="Proteomes" id="UP000757435"/>
    </source>
</evidence>
<dbReference type="AlphaFoldDB" id="A0A951UPP2"/>
<protein>
    <submittedName>
        <fullName evidence="2">Uma2 family endonuclease</fullName>
    </submittedName>
</protein>
<keyword evidence="2" id="KW-0255">Endonuclease</keyword>
<comment type="caution">
    <text evidence="2">The sequence shown here is derived from an EMBL/GenBank/DDBJ whole genome shotgun (WGS) entry which is preliminary data.</text>
</comment>
<keyword evidence="2" id="KW-0540">Nuclease</keyword>
<feature type="domain" description="Putative restriction endonuclease" evidence="1">
    <location>
        <begin position="10"/>
        <end position="178"/>
    </location>
</feature>
<keyword evidence="2" id="KW-0378">Hydrolase</keyword>
<reference evidence="2" key="2">
    <citation type="journal article" date="2022" name="Microbiol. Resour. Announc.">
        <title>Metagenome Sequencing to Explore Phylogenomics of Terrestrial Cyanobacteria.</title>
        <authorList>
            <person name="Ward R.D."/>
            <person name="Stajich J.E."/>
            <person name="Johansen J.R."/>
            <person name="Huntemann M."/>
            <person name="Clum A."/>
            <person name="Foster B."/>
            <person name="Foster B."/>
            <person name="Roux S."/>
            <person name="Palaniappan K."/>
            <person name="Varghese N."/>
            <person name="Mukherjee S."/>
            <person name="Reddy T.B.K."/>
            <person name="Daum C."/>
            <person name="Copeland A."/>
            <person name="Chen I.A."/>
            <person name="Ivanova N.N."/>
            <person name="Kyrpides N.C."/>
            <person name="Shapiro N."/>
            <person name="Eloe-Fadrosh E.A."/>
            <person name="Pietrasiak N."/>
        </authorList>
    </citation>
    <scope>NUCLEOTIDE SEQUENCE</scope>
    <source>
        <strain evidence="2">UHER 2000/2452</strain>
    </source>
</reference>
<organism evidence="2 3">
    <name type="scientific">Drouetiella hepatica Uher 2000/2452</name>
    <dbReference type="NCBI Taxonomy" id="904376"/>
    <lineage>
        <taxon>Bacteria</taxon>
        <taxon>Bacillati</taxon>
        <taxon>Cyanobacteriota</taxon>
        <taxon>Cyanophyceae</taxon>
        <taxon>Oculatellales</taxon>
        <taxon>Oculatellaceae</taxon>
        <taxon>Drouetiella</taxon>
    </lineage>
</organism>
<dbReference type="Gene3D" id="3.90.1570.10">
    <property type="entry name" value="tt1808, chain A"/>
    <property type="match status" value="1"/>
</dbReference>
<accession>A0A951UPP2</accession>
<evidence type="ECO:0000259" key="1">
    <source>
        <dbReference type="Pfam" id="PF05685"/>
    </source>
</evidence>
<gene>
    <name evidence="2" type="ORF">KME15_22930</name>
</gene>
<dbReference type="Proteomes" id="UP000757435">
    <property type="component" value="Unassembled WGS sequence"/>
</dbReference>
<dbReference type="Pfam" id="PF05685">
    <property type="entry name" value="Uma2"/>
    <property type="match status" value="1"/>
</dbReference>
<dbReference type="InterPro" id="IPR008538">
    <property type="entry name" value="Uma2"/>
</dbReference>
<sequence>MTVTTAKWSVEDYHHMIETGLLDDRPVELLNGEIIEMTPEREPHAFYSRTSAKYLEVLLGEQAEVLQGKPITMPSNNSEPQPDIAVVQPLGREYLQHHPYPENIFLLIEFSHSSLKKDLDPKAKAYAAAGIAEYWVVNLRTMELIVMRDPVEGEYRSQVTWREDTINPLAFADVSVSVNRMLS</sequence>
<dbReference type="CDD" id="cd06260">
    <property type="entry name" value="DUF820-like"/>
    <property type="match status" value="1"/>
</dbReference>
<dbReference type="InterPro" id="IPR011335">
    <property type="entry name" value="Restrct_endonuc-II-like"/>
</dbReference>
<name>A0A951UPP2_9CYAN</name>
<proteinExistence type="predicted"/>
<reference evidence="2" key="1">
    <citation type="submission" date="2021-05" db="EMBL/GenBank/DDBJ databases">
        <authorList>
            <person name="Pietrasiak N."/>
            <person name="Ward R."/>
            <person name="Stajich J.E."/>
            <person name="Kurbessoian T."/>
        </authorList>
    </citation>
    <scope>NUCLEOTIDE SEQUENCE</scope>
    <source>
        <strain evidence="2">UHER 2000/2452</strain>
    </source>
</reference>